<dbReference type="GO" id="GO:0004803">
    <property type="term" value="F:transposase activity"/>
    <property type="evidence" value="ECO:0007669"/>
    <property type="project" value="InterPro"/>
</dbReference>
<organism evidence="1 2">
    <name type="scientific">Paraglaciecola chathamensis</name>
    <dbReference type="NCBI Taxonomy" id="368405"/>
    <lineage>
        <taxon>Bacteria</taxon>
        <taxon>Pseudomonadati</taxon>
        <taxon>Pseudomonadota</taxon>
        <taxon>Gammaproteobacteria</taxon>
        <taxon>Alteromonadales</taxon>
        <taxon>Alteromonadaceae</taxon>
        <taxon>Paraglaciecola</taxon>
    </lineage>
</organism>
<gene>
    <name evidence="1" type="ORF">GCM10011274_29540</name>
</gene>
<dbReference type="Gene3D" id="3.30.70.1290">
    <property type="entry name" value="Transposase IS200-like"/>
    <property type="match status" value="1"/>
</dbReference>
<dbReference type="EMBL" id="BMZC01000007">
    <property type="protein sequence ID" value="GGZ68984.1"/>
    <property type="molecule type" value="Genomic_DNA"/>
</dbReference>
<dbReference type="SUPFAM" id="SSF143422">
    <property type="entry name" value="Transposase IS200-like"/>
    <property type="match status" value="1"/>
</dbReference>
<reference evidence="1" key="2">
    <citation type="submission" date="2020-09" db="EMBL/GenBank/DDBJ databases">
        <authorList>
            <person name="Sun Q."/>
            <person name="Kim S."/>
        </authorList>
    </citation>
    <scope>NUCLEOTIDE SEQUENCE</scope>
    <source>
        <strain evidence="1">KCTC 32337</strain>
    </source>
</reference>
<dbReference type="Proteomes" id="UP000622604">
    <property type="component" value="Unassembled WGS sequence"/>
</dbReference>
<dbReference type="AlphaFoldDB" id="A0A8H9LX79"/>
<dbReference type="InterPro" id="IPR036515">
    <property type="entry name" value="Transposase_17_sf"/>
</dbReference>
<sequence length="334" mass="38543">MAVFVSIMPQPRKSQISLIDTPYYHCVSRCVRQSFLCGVDKYSGQSYEHRRGWVEERLSFLSTVFAIDICAYAVMNNHTHVVLCVDKALADNWDNDEVLRRYHKLHRGTLLTQKFMNGDTLSQGELITFDETVETYRQRLYDISWFMRDLNEYIARQANKEDGCTGRFWEGRFKSQALLDESAVLACMAYVDLNPIRAKMEKTPETSKHTSIKKRIHAAKNQQPQPSVLTPFVGNPRENIPKGIPYSLKDYCELVDTTGRCIRDDKAGHIDNTQSPILERLGLDSAQWLTLTTEFEKHFCYAAGAEHMMNAFKRHTHHQRLRGMTKAKALLKRA</sequence>
<dbReference type="GO" id="GO:0003677">
    <property type="term" value="F:DNA binding"/>
    <property type="evidence" value="ECO:0007669"/>
    <property type="project" value="InterPro"/>
</dbReference>
<dbReference type="PANTHER" id="PTHR34322:SF2">
    <property type="entry name" value="TRANSPOSASE IS200-LIKE DOMAIN-CONTAINING PROTEIN"/>
    <property type="match status" value="1"/>
</dbReference>
<dbReference type="PANTHER" id="PTHR34322">
    <property type="entry name" value="TRANSPOSASE, Y1_TNP DOMAIN-CONTAINING"/>
    <property type="match status" value="1"/>
</dbReference>
<evidence type="ECO:0000313" key="2">
    <source>
        <dbReference type="Proteomes" id="UP000622604"/>
    </source>
</evidence>
<accession>A0A8H9LX79</accession>
<dbReference type="GO" id="GO:0006313">
    <property type="term" value="P:DNA transposition"/>
    <property type="evidence" value="ECO:0007669"/>
    <property type="project" value="InterPro"/>
</dbReference>
<name>A0A8H9LX79_9ALTE</name>
<comment type="caution">
    <text evidence="1">The sequence shown here is derived from an EMBL/GenBank/DDBJ whole genome shotgun (WGS) entry which is preliminary data.</text>
</comment>
<protein>
    <submittedName>
        <fullName evidence="1">Transposase</fullName>
    </submittedName>
</protein>
<evidence type="ECO:0000313" key="1">
    <source>
        <dbReference type="EMBL" id="GGZ68984.1"/>
    </source>
</evidence>
<proteinExistence type="predicted"/>
<reference evidence="1" key="1">
    <citation type="journal article" date="2014" name="Int. J. Syst. Evol. Microbiol.">
        <title>Complete genome sequence of Corynebacterium casei LMG S-19264T (=DSM 44701T), isolated from a smear-ripened cheese.</title>
        <authorList>
            <consortium name="US DOE Joint Genome Institute (JGI-PGF)"/>
            <person name="Walter F."/>
            <person name="Albersmeier A."/>
            <person name="Kalinowski J."/>
            <person name="Ruckert C."/>
        </authorList>
    </citation>
    <scope>NUCLEOTIDE SEQUENCE</scope>
    <source>
        <strain evidence="1">KCTC 32337</strain>
    </source>
</reference>